<reference evidence="1 2" key="1">
    <citation type="journal article" date="2006" name="Int. J. Syst. Evol. Microbiol.">
        <title>Myroides pelagicus sp. nov., isolated from seawater in Thailand.</title>
        <authorList>
            <person name="Yoon J."/>
            <person name="Maneerat S."/>
            <person name="Kawai F."/>
            <person name="Yokota A."/>
        </authorList>
    </citation>
    <scope>NUCLEOTIDE SEQUENCE [LARGE SCALE GENOMIC DNA]</scope>
    <source>
        <strain evidence="1 2">SM1T</strain>
    </source>
</reference>
<sequence length="357" mass="42054">MDNYILEIHKTLLKSQGLSNPQDRIKLINSAVALADKHNDVLWGFETRMFLINAENYTPSSRYSFPAFAWILDQHERNIGLFEEKEFLLEYKWLLGTAYGLTSISLDQIHRIANDFKEKLLANGYSLRGLYHLEALGLQQFRDFEKAKEVIALIKASPLDELSDNPPFEQTLEVFNYLGTGDIDAALIAAQELFLDRYEGLNTAFETYTIFAMEFYRIKDSRQFEYFELAQRKLPVFDSNDCITNIRSRVLYMYLLHQYEDEVCWDYFEKICIWAHESDDYYSFFFLKYASCMLKNGGKRKFSFPVYLPYYREGMYDLGELFVYFKARALEYALAFDKRNNNGNFVRELDNLLALSK</sequence>
<organism evidence="1 2">
    <name type="scientific">Myroides pelagicus</name>
    <dbReference type="NCBI Taxonomy" id="270914"/>
    <lineage>
        <taxon>Bacteria</taxon>
        <taxon>Pseudomonadati</taxon>
        <taxon>Bacteroidota</taxon>
        <taxon>Flavobacteriia</taxon>
        <taxon>Flavobacteriales</taxon>
        <taxon>Flavobacteriaceae</taxon>
        <taxon>Myroides</taxon>
    </lineage>
</organism>
<dbReference type="Proteomes" id="UP000488936">
    <property type="component" value="Unassembled WGS sequence"/>
</dbReference>
<evidence type="ECO:0008006" key="3">
    <source>
        <dbReference type="Google" id="ProtNLM"/>
    </source>
</evidence>
<name>A0A7K1GI13_9FLAO</name>
<dbReference type="AlphaFoldDB" id="A0A7K1GI13"/>
<protein>
    <recommendedName>
        <fullName evidence="3">Tetratricopeptide repeat protein</fullName>
    </recommendedName>
</protein>
<dbReference type="RefSeq" id="WP_155034575.1">
    <property type="nucleotide sequence ID" value="NZ_JBHTIG010000038.1"/>
</dbReference>
<gene>
    <name evidence="1" type="ORF">GJV77_01425</name>
</gene>
<accession>A0A7K1GI13</accession>
<evidence type="ECO:0000313" key="2">
    <source>
        <dbReference type="Proteomes" id="UP000488936"/>
    </source>
</evidence>
<dbReference type="OrthoDB" id="56388at2"/>
<evidence type="ECO:0000313" key="1">
    <source>
        <dbReference type="EMBL" id="MTH28585.1"/>
    </source>
</evidence>
<dbReference type="EMBL" id="WMJY01000002">
    <property type="protein sequence ID" value="MTH28585.1"/>
    <property type="molecule type" value="Genomic_DNA"/>
</dbReference>
<keyword evidence="2" id="KW-1185">Reference proteome</keyword>
<comment type="caution">
    <text evidence="1">The sequence shown here is derived from an EMBL/GenBank/DDBJ whole genome shotgun (WGS) entry which is preliminary data.</text>
</comment>
<proteinExistence type="predicted"/>